<keyword evidence="2" id="KW-0393">Immunoglobulin domain</keyword>
<evidence type="ECO:0000313" key="4">
    <source>
        <dbReference type="EMBL" id="KAF5893558.1"/>
    </source>
</evidence>
<proteinExistence type="predicted"/>
<dbReference type="InterPro" id="IPR013783">
    <property type="entry name" value="Ig-like_fold"/>
</dbReference>
<dbReference type="InterPro" id="IPR036179">
    <property type="entry name" value="Ig-like_dom_sf"/>
</dbReference>
<keyword evidence="5" id="KW-1185">Reference proteome</keyword>
<accession>A0A8J4TSN4</accession>
<dbReference type="SMART" id="SM00409">
    <property type="entry name" value="IG"/>
    <property type="match status" value="1"/>
</dbReference>
<dbReference type="PANTHER" id="PTHR14241">
    <property type="entry name" value="INTERFERON-INDUCED PROTEIN 44"/>
    <property type="match status" value="1"/>
</dbReference>
<evidence type="ECO:0000259" key="3">
    <source>
        <dbReference type="PROSITE" id="PS50835"/>
    </source>
</evidence>
<comment type="caution">
    <text evidence="4">The sequence shown here is derived from an EMBL/GenBank/DDBJ whole genome shotgun (WGS) entry which is preliminary data.</text>
</comment>
<dbReference type="GO" id="GO:0006955">
    <property type="term" value="P:immune response"/>
    <property type="evidence" value="ECO:0007669"/>
    <property type="project" value="TreeGrafter"/>
</dbReference>
<dbReference type="Gene3D" id="3.40.50.300">
    <property type="entry name" value="P-loop containing nucleotide triphosphate hydrolases"/>
    <property type="match status" value="1"/>
</dbReference>
<dbReference type="AlphaFoldDB" id="A0A8J4TSN4"/>
<dbReference type="FunFam" id="2.60.40.10:FF:000032">
    <property type="entry name" value="palladin isoform X1"/>
    <property type="match status" value="1"/>
</dbReference>
<dbReference type="PROSITE" id="PS50835">
    <property type="entry name" value="IG_LIKE"/>
    <property type="match status" value="1"/>
</dbReference>
<feature type="domain" description="Ig-like" evidence="3">
    <location>
        <begin position="12"/>
        <end position="94"/>
    </location>
</feature>
<name>A0A8J4TSN4_CLAMG</name>
<sequence length="314" mass="35582">TNPNMGSSLSKPDFITVLANKQVKSGETIKLSCEASTEVVTAMWEKNGTKLSCVNDKHFIRDHGTMFSLEIANAQESDEGKYTINLKNKKGEISCSSHVRVELKEWRTFDLNQKRLIDTLKGFKICNKVPELHFLMYGPVGAGKSSTINTIKTIFEGRPFINCLAAALSEESHTKHFDRFDVSKENGSYPFAFYDTMGVQAKKGVLVEDIISALKGHIKVGYRWDPQIPISEDDKYYLKNPSLCDRMHCLLFIIPADKFAFMGNDFLQQFKTVSEAARNLGVPQVVLMTRVDSICEMTRDNLRNIYKSKKIRKK</sequence>
<dbReference type="InterPro" id="IPR013098">
    <property type="entry name" value="Ig_I-set"/>
</dbReference>
<keyword evidence="1" id="KW-1015">Disulfide bond</keyword>
<feature type="non-terminal residue" evidence="4">
    <location>
        <position position="314"/>
    </location>
</feature>
<evidence type="ECO:0000313" key="5">
    <source>
        <dbReference type="Proteomes" id="UP000727407"/>
    </source>
</evidence>
<dbReference type="PANTHER" id="PTHR14241:SF1">
    <property type="entry name" value="INTERFERON-INDUCED PROTEIN 44-RELATED"/>
    <property type="match status" value="1"/>
</dbReference>
<dbReference type="CDD" id="cd00882">
    <property type="entry name" value="Ras_like_GTPase"/>
    <property type="match status" value="1"/>
</dbReference>
<gene>
    <name evidence="4" type="ORF">DAT39_016736</name>
</gene>
<feature type="non-terminal residue" evidence="4">
    <location>
        <position position="1"/>
    </location>
</feature>
<evidence type="ECO:0000256" key="2">
    <source>
        <dbReference type="ARBA" id="ARBA00023319"/>
    </source>
</evidence>
<dbReference type="SUPFAM" id="SSF48726">
    <property type="entry name" value="Immunoglobulin"/>
    <property type="match status" value="1"/>
</dbReference>
<dbReference type="Pfam" id="PF07679">
    <property type="entry name" value="I-set"/>
    <property type="match status" value="1"/>
</dbReference>
<dbReference type="InterPro" id="IPR007110">
    <property type="entry name" value="Ig-like_dom"/>
</dbReference>
<evidence type="ECO:0000256" key="1">
    <source>
        <dbReference type="ARBA" id="ARBA00023157"/>
    </source>
</evidence>
<dbReference type="InterPro" id="IPR027417">
    <property type="entry name" value="P-loop_NTPase"/>
</dbReference>
<dbReference type="EMBL" id="QNUK01000427">
    <property type="protein sequence ID" value="KAF5893558.1"/>
    <property type="molecule type" value="Genomic_DNA"/>
</dbReference>
<dbReference type="SUPFAM" id="SSF52540">
    <property type="entry name" value="P-loop containing nucleoside triphosphate hydrolases"/>
    <property type="match status" value="1"/>
</dbReference>
<dbReference type="InterPro" id="IPR003599">
    <property type="entry name" value="Ig_sub"/>
</dbReference>
<reference evidence="4" key="1">
    <citation type="submission" date="2020-07" db="EMBL/GenBank/DDBJ databases">
        <title>Clarias magur genome sequencing, assembly and annotation.</title>
        <authorList>
            <person name="Kushwaha B."/>
            <person name="Kumar R."/>
            <person name="Das P."/>
            <person name="Joshi C.G."/>
            <person name="Kumar D."/>
            <person name="Nagpure N.S."/>
            <person name="Pandey M."/>
            <person name="Agarwal S."/>
            <person name="Srivastava S."/>
            <person name="Singh M."/>
            <person name="Sahoo L."/>
            <person name="Jayasankar P."/>
            <person name="Meher P.K."/>
            <person name="Koringa P.G."/>
            <person name="Iquebal M.A."/>
            <person name="Das S.P."/>
            <person name="Bit A."/>
            <person name="Patnaik S."/>
            <person name="Patel N."/>
            <person name="Shah T.M."/>
            <person name="Hinsu A."/>
            <person name="Jena J.K."/>
        </authorList>
    </citation>
    <scope>NUCLEOTIDE SEQUENCE</scope>
    <source>
        <strain evidence="4">CIFAMagur01</strain>
        <tissue evidence="4">Testis</tissue>
    </source>
</reference>
<dbReference type="Proteomes" id="UP000727407">
    <property type="component" value="Unassembled WGS sequence"/>
</dbReference>
<protein>
    <submittedName>
        <fullName evidence="4">Interferon-induced protein 44-like</fullName>
    </submittedName>
</protein>
<dbReference type="OrthoDB" id="25620at2759"/>
<dbReference type="Gene3D" id="2.60.40.10">
    <property type="entry name" value="Immunoglobulins"/>
    <property type="match status" value="1"/>
</dbReference>
<organism evidence="4 5">
    <name type="scientific">Clarias magur</name>
    <name type="common">Asian catfish</name>
    <name type="synonym">Macropteronotus magur</name>
    <dbReference type="NCBI Taxonomy" id="1594786"/>
    <lineage>
        <taxon>Eukaryota</taxon>
        <taxon>Metazoa</taxon>
        <taxon>Chordata</taxon>
        <taxon>Craniata</taxon>
        <taxon>Vertebrata</taxon>
        <taxon>Euteleostomi</taxon>
        <taxon>Actinopterygii</taxon>
        <taxon>Neopterygii</taxon>
        <taxon>Teleostei</taxon>
        <taxon>Ostariophysi</taxon>
        <taxon>Siluriformes</taxon>
        <taxon>Clariidae</taxon>
        <taxon>Clarias</taxon>
    </lineage>
</organism>